<comment type="caution">
    <text evidence="1">The sequence shown here is derived from an EMBL/GenBank/DDBJ whole genome shotgun (WGS) entry which is preliminary data.</text>
</comment>
<dbReference type="AlphaFoldDB" id="A0A4Y2U5F8"/>
<name>A0A4Y2U5F8_ARAVE</name>
<dbReference type="EMBL" id="BGPR01033695">
    <property type="protein sequence ID" value="GBO07743.1"/>
    <property type="molecule type" value="Genomic_DNA"/>
</dbReference>
<protein>
    <submittedName>
        <fullName evidence="1">Uncharacterized protein</fullName>
    </submittedName>
</protein>
<organism evidence="1 2">
    <name type="scientific">Araneus ventricosus</name>
    <name type="common">Orbweaver spider</name>
    <name type="synonym">Epeira ventricosa</name>
    <dbReference type="NCBI Taxonomy" id="182803"/>
    <lineage>
        <taxon>Eukaryota</taxon>
        <taxon>Metazoa</taxon>
        <taxon>Ecdysozoa</taxon>
        <taxon>Arthropoda</taxon>
        <taxon>Chelicerata</taxon>
        <taxon>Arachnida</taxon>
        <taxon>Araneae</taxon>
        <taxon>Araneomorphae</taxon>
        <taxon>Entelegynae</taxon>
        <taxon>Araneoidea</taxon>
        <taxon>Araneidae</taxon>
        <taxon>Araneus</taxon>
    </lineage>
</organism>
<evidence type="ECO:0000313" key="2">
    <source>
        <dbReference type="Proteomes" id="UP000499080"/>
    </source>
</evidence>
<reference evidence="1 2" key="1">
    <citation type="journal article" date="2019" name="Sci. Rep.">
        <title>Orb-weaving spider Araneus ventricosus genome elucidates the spidroin gene catalogue.</title>
        <authorList>
            <person name="Kono N."/>
            <person name="Nakamura H."/>
            <person name="Ohtoshi R."/>
            <person name="Moran D.A.P."/>
            <person name="Shinohara A."/>
            <person name="Yoshida Y."/>
            <person name="Fujiwara M."/>
            <person name="Mori M."/>
            <person name="Tomita M."/>
            <person name="Arakawa K."/>
        </authorList>
    </citation>
    <scope>NUCLEOTIDE SEQUENCE [LARGE SCALE GENOMIC DNA]</scope>
</reference>
<keyword evidence="2" id="KW-1185">Reference proteome</keyword>
<evidence type="ECO:0000313" key="1">
    <source>
        <dbReference type="EMBL" id="GBO07743.1"/>
    </source>
</evidence>
<gene>
    <name evidence="1" type="ORF">AVEN_8171_1</name>
</gene>
<sequence length="141" mass="16008">MDTPKEVLETNEDRKSDNDFLLRDVETYKEELAARVDLLNKAIELSIKSWRGAVAADENSKNDSNQTINTILDLMTKSTMNAVRSMREDFDANVDAEATESLRERLIANVYFINDTVINDMESSREQLLAIEDSKSDNEAV</sequence>
<accession>A0A4Y2U5F8</accession>
<proteinExistence type="predicted"/>
<dbReference type="Proteomes" id="UP000499080">
    <property type="component" value="Unassembled WGS sequence"/>
</dbReference>